<keyword evidence="2" id="KW-1185">Reference proteome</keyword>
<dbReference type="Proteomes" id="UP000248926">
    <property type="component" value="Unassembled WGS sequence"/>
</dbReference>
<dbReference type="RefSeq" id="WP_111981639.1">
    <property type="nucleotide sequence ID" value="NZ_NFZS01000001.1"/>
</dbReference>
<comment type="caution">
    <text evidence="1">The sequence shown here is derived from an EMBL/GenBank/DDBJ whole genome shotgun (WGS) entry which is preliminary data.</text>
</comment>
<name>A0A328P5N9_9GAMM</name>
<gene>
    <name evidence="1" type="ORF">CA260_06825</name>
</gene>
<dbReference type="AlphaFoldDB" id="A0A328P5N9"/>
<dbReference type="OrthoDB" id="5956878at2"/>
<evidence type="ECO:0000313" key="1">
    <source>
        <dbReference type="EMBL" id="RAO77578.1"/>
    </source>
</evidence>
<accession>A0A328P5N9</accession>
<organism evidence="1 2">
    <name type="scientific">Dyella jiangningensis</name>
    <dbReference type="NCBI Taxonomy" id="1379159"/>
    <lineage>
        <taxon>Bacteria</taxon>
        <taxon>Pseudomonadati</taxon>
        <taxon>Pseudomonadota</taxon>
        <taxon>Gammaproteobacteria</taxon>
        <taxon>Lysobacterales</taxon>
        <taxon>Rhodanobacteraceae</taxon>
        <taxon>Dyella</taxon>
    </lineage>
</organism>
<reference evidence="1 2" key="1">
    <citation type="journal article" date="2018" name="Genet. Mol. Biol.">
        <title>The genome sequence of Dyella jiangningensis FCAV SCS01 from a lignocellulose-decomposing microbial consortium metagenome reveals potential for biotechnological applications.</title>
        <authorList>
            <person name="Desiderato J.G."/>
            <person name="Alvarenga D.O."/>
            <person name="Constancio M.T.L."/>
            <person name="Alves L.M.C."/>
            <person name="Varani A.M."/>
        </authorList>
    </citation>
    <scope>NUCLEOTIDE SEQUENCE [LARGE SCALE GENOMIC DNA]</scope>
    <source>
        <strain evidence="1 2">FCAV SCS01</strain>
    </source>
</reference>
<protein>
    <submittedName>
        <fullName evidence="1">Uncharacterized protein</fullName>
    </submittedName>
</protein>
<evidence type="ECO:0000313" key="2">
    <source>
        <dbReference type="Proteomes" id="UP000248926"/>
    </source>
</evidence>
<sequence length="65" mass="7231">MATDYAPLPDGPVLCDSCSKAGKQVEMQPQDMLPPDALEWAKREDAELQSYRCPACETVNVFRVD</sequence>
<proteinExistence type="predicted"/>
<dbReference type="EMBL" id="NFZS01000001">
    <property type="protein sequence ID" value="RAO77578.1"/>
    <property type="molecule type" value="Genomic_DNA"/>
</dbReference>